<dbReference type="GeneID" id="59163404"/>
<dbReference type="InterPro" id="IPR036271">
    <property type="entry name" value="Tet_transcr_reg_TetR-rel_C_sf"/>
</dbReference>
<dbReference type="Pfam" id="PF17940">
    <property type="entry name" value="TetR_C_31"/>
    <property type="match status" value="1"/>
</dbReference>
<dbReference type="EMBL" id="CP044548">
    <property type="protein sequence ID" value="QGX08703.1"/>
    <property type="molecule type" value="Genomic_DNA"/>
</dbReference>
<dbReference type="Proteomes" id="UP000271708">
    <property type="component" value="Chromosome"/>
</dbReference>
<reference evidence="2 3" key="1">
    <citation type="submission" date="2019-09" db="EMBL/GenBank/DDBJ databases">
        <title>Complete Genome Sequence of Janibacter melonis M714 with both human health impact and industrial applications.</title>
        <authorList>
            <person name="Jin M."/>
            <person name="Zhao Q.R."/>
        </authorList>
    </citation>
    <scope>NUCLEOTIDE SEQUENCE [LARGE SCALE GENOMIC DNA]</scope>
    <source>
        <strain evidence="2 3">M714</strain>
    </source>
</reference>
<sequence>MTPTDISSARHAPLSPRMREIVDAGIEVTARGGLRGLTHRAVDAEAGLPPGSTSSYLRTRLALTVAVTERVMAIFDESVTGLAHRLDARPLTDEQVVGEVIELFASWLAHPALLLARQELAAEANRHPEVARVVCPARDTTEQLIAVMLERLGAPQPEVRARAVLAAGEGVLSAAMSYPEDIRGDYARTVMRTIVEAFAATERSLRAV</sequence>
<evidence type="ECO:0000313" key="3">
    <source>
        <dbReference type="Proteomes" id="UP000271708"/>
    </source>
</evidence>
<proteinExistence type="predicted"/>
<dbReference type="KEGG" id="jme:EEW87_17400"/>
<evidence type="ECO:0000259" key="1">
    <source>
        <dbReference type="Pfam" id="PF17940"/>
    </source>
</evidence>
<gene>
    <name evidence="2" type="ORF">EEW87_17400</name>
</gene>
<name>A0A650GEE8_9MICO</name>
<dbReference type="InterPro" id="IPR041583">
    <property type="entry name" value="TetR_C_31"/>
</dbReference>
<protein>
    <submittedName>
        <fullName evidence="2">TetR family transcriptional regulator</fullName>
    </submittedName>
</protein>
<dbReference type="RefSeq" id="WP_123091255.1">
    <property type="nucleotide sequence ID" value="NZ_CP044548.2"/>
</dbReference>
<dbReference type="SUPFAM" id="SSF48498">
    <property type="entry name" value="Tetracyclin repressor-like, C-terminal domain"/>
    <property type="match status" value="1"/>
</dbReference>
<dbReference type="Gene3D" id="1.10.357.10">
    <property type="entry name" value="Tetracycline Repressor, domain 2"/>
    <property type="match status" value="1"/>
</dbReference>
<organism evidence="2 3">
    <name type="scientific">Janibacter melonis</name>
    <dbReference type="NCBI Taxonomy" id="262209"/>
    <lineage>
        <taxon>Bacteria</taxon>
        <taxon>Bacillati</taxon>
        <taxon>Actinomycetota</taxon>
        <taxon>Actinomycetes</taxon>
        <taxon>Micrococcales</taxon>
        <taxon>Intrasporangiaceae</taxon>
        <taxon>Janibacter</taxon>
    </lineage>
</organism>
<dbReference type="InterPro" id="IPR009057">
    <property type="entry name" value="Homeodomain-like_sf"/>
</dbReference>
<dbReference type="SUPFAM" id="SSF46689">
    <property type="entry name" value="Homeodomain-like"/>
    <property type="match status" value="1"/>
</dbReference>
<dbReference type="AlphaFoldDB" id="A0A650GEE8"/>
<feature type="domain" description="Tetracyclin repressor-like C-terminal group 31" evidence="1">
    <location>
        <begin position="92"/>
        <end position="196"/>
    </location>
</feature>
<evidence type="ECO:0000313" key="2">
    <source>
        <dbReference type="EMBL" id="QGX08703.1"/>
    </source>
</evidence>
<accession>A0A650GEE8</accession>